<organism evidence="1 2">
    <name type="scientific">Tetracentron sinense</name>
    <name type="common">Spur-leaf</name>
    <dbReference type="NCBI Taxonomy" id="13715"/>
    <lineage>
        <taxon>Eukaryota</taxon>
        <taxon>Viridiplantae</taxon>
        <taxon>Streptophyta</taxon>
        <taxon>Embryophyta</taxon>
        <taxon>Tracheophyta</taxon>
        <taxon>Spermatophyta</taxon>
        <taxon>Magnoliopsida</taxon>
        <taxon>Trochodendrales</taxon>
        <taxon>Trochodendraceae</taxon>
        <taxon>Tetracentron</taxon>
    </lineage>
</organism>
<sequence length="120" mass="13834">MGLGFLSDDCDSLISTTDVVLLNRRWQEEERFSGDSSVSGQFGSEIEIRKFGVTVVHIPELSGAEDVAEEFVDNGKDWVTLLLYRMELDSIHSLLRSYFWICLQKIQKYMLHISKAELWN</sequence>
<proteinExistence type="predicted"/>
<evidence type="ECO:0000313" key="2">
    <source>
        <dbReference type="Proteomes" id="UP000655225"/>
    </source>
</evidence>
<dbReference type="SUPFAM" id="SSF158573">
    <property type="entry name" value="GINS helical bundle-like"/>
    <property type="match status" value="1"/>
</dbReference>
<name>A0A834YSE2_TETSI</name>
<dbReference type="EMBL" id="JABCRI010000014">
    <property type="protein sequence ID" value="KAF8394689.1"/>
    <property type="molecule type" value="Genomic_DNA"/>
</dbReference>
<dbReference type="AlphaFoldDB" id="A0A834YSE2"/>
<protein>
    <submittedName>
        <fullName evidence="1">Uncharacterized protein</fullName>
    </submittedName>
</protein>
<comment type="caution">
    <text evidence="1">The sequence shown here is derived from an EMBL/GenBank/DDBJ whole genome shotgun (WGS) entry which is preliminary data.</text>
</comment>
<keyword evidence="2" id="KW-1185">Reference proteome</keyword>
<evidence type="ECO:0000313" key="1">
    <source>
        <dbReference type="EMBL" id="KAF8394689.1"/>
    </source>
</evidence>
<accession>A0A834YSE2</accession>
<dbReference type="Proteomes" id="UP000655225">
    <property type="component" value="Unassembled WGS sequence"/>
</dbReference>
<dbReference type="OrthoDB" id="338231at2759"/>
<dbReference type="Gene3D" id="1.20.58.1030">
    <property type="match status" value="1"/>
</dbReference>
<reference evidence="1 2" key="1">
    <citation type="submission" date="2020-04" db="EMBL/GenBank/DDBJ databases">
        <title>Plant Genome Project.</title>
        <authorList>
            <person name="Zhang R.-G."/>
        </authorList>
    </citation>
    <scope>NUCLEOTIDE SEQUENCE [LARGE SCALE GENOMIC DNA]</scope>
    <source>
        <strain evidence="1">YNK0</strain>
        <tissue evidence="1">Leaf</tissue>
    </source>
</reference>
<gene>
    <name evidence="1" type="ORF">HHK36_020906</name>
</gene>
<dbReference type="InterPro" id="IPR036224">
    <property type="entry name" value="GINS_bundle-like_dom_sf"/>
</dbReference>